<dbReference type="AlphaFoldDB" id="A0A926VK99"/>
<dbReference type="PROSITE" id="PS51318">
    <property type="entry name" value="TAT"/>
    <property type="match status" value="1"/>
</dbReference>
<evidence type="ECO:0000256" key="3">
    <source>
        <dbReference type="ARBA" id="ARBA00022670"/>
    </source>
</evidence>
<name>A0A926VK99_9CYAN</name>
<dbReference type="GO" id="GO:0004180">
    <property type="term" value="F:carboxypeptidase activity"/>
    <property type="evidence" value="ECO:0007669"/>
    <property type="project" value="UniProtKB-KW"/>
</dbReference>
<comment type="caution">
    <text evidence="9">The sequence shown here is derived from an EMBL/GenBank/DDBJ whole genome shotgun (WGS) entry which is preliminary data.</text>
</comment>
<dbReference type="InterPro" id="IPR003507">
    <property type="entry name" value="S66_fam"/>
</dbReference>
<gene>
    <name evidence="9" type="ORF">H6G03_30990</name>
</gene>
<dbReference type="Proteomes" id="UP000641646">
    <property type="component" value="Unassembled WGS sequence"/>
</dbReference>
<dbReference type="PANTHER" id="PTHR30237">
    <property type="entry name" value="MURAMOYLTETRAPEPTIDE CARBOXYPEPTIDASE"/>
    <property type="match status" value="1"/>
</dbReference>
<evidence type="ECO:0000313" key="9">
    <source>
        <dbReference type="EMBL" id="MBD2185447.1"/>
    </source>
</evidence>
<keyword evidence="4" id="KW-0378">Hydrolase</keyword>
<reference evidence="9" key="1">
    <citation type="journal article" date="2015" name="ISME J.">
        <title>Draft Genome Sequence of Streptomyces incarnatus NRRL8089, which Produces the Nucleoside Antibiotic Sinefungin.</title>
        <authorList>
            <person name="Oshima K."/>
            <person name="Hattori M."/>
            <person name="Shimizu H."/>
            <person name="Fukuda K."/>
            <person name="Nemoto M."/>
            <person name="Inagaki K."/>
            <person name="Tamura T."/>
        </authorList>
    </citation>
    <scope>NUCLEOTIDE SEQUENCE</scope>
    <source>
        <strain evidence="9">FACHB-1375</strain>
    </source>
</reference>
<dbReference type="GO" id="GO:0008236">
    <property type="term" value="F:serine-type peptidase activity"/>
    <property type="evidence" value="ECO:0007669"/>
    <property type="project" value="UniProtKB-KW"/>
</dbReference>
<dbReference type="Pfam" id="PF02016">
    <property type="entry name" value="Peptidase_S66"/>
    <property type="match status" value="1"/>
</dbReference>
<keyword evidence="3" id="KW-0645">Protease</keyword>
<protein>
    <submittedName>
        <fullName evidence="9">LD-carboxypeptidase</fullName>
    </submittedName>
</protein>
<evidence type="ECO:0000256" key="5">
    <source>
        <dbReference type="ARBA" id="ARBA00022825"/>
    </source>
</evidence>
<evidence type="ECO:0000256" key="4">
    <source>
        <dbReference type="ARBA" id="ARBA00022801"/>
    </source>
</evidence>
<evidence type="ECO:0000259" key="8">
    <source>
        <dbReference type="Pfam" id="PF17676"/>
    </source>
</evidence>
<dbReference type="EMBL" id="JACJPW010000122">
    <property type="protein sequence ID" value="MBD2185447.1"/>
    <property type="molecule type" value="Genomic_DNA"/>
</dbReference>
<feature type="domain" description="LD-carboxypeptidase N-terminal" evidence="7">
    <location>
        <begin position="47"/>
        <end position="163"/>
    </location>
</feature>
<evidence type="ECO:0000313" key="10">
    <source>
        <dbReference type="Proteomes" id="UP000641646"/>
    </source>
</evidence>
<proteinExistence type="inferred from homology"/>
<evidence type="ECO:0000256" key="1">
    <source>
        <dbReference type="ARBA" id="ARBA00010233"/>
    </source>
</evidence>
<dbReference type="InterPro" id="IPR027478">
    <property type="entry name" value="LdcA_N"/>
</dbReference>
<feature type="domain" description="LD-carboxypeptidase C-terminal" evidence="8">
    <location>
        <begin position="215"/>
        <end position="331"/>
    </location>
</feature>
<evidence type="ECO:0000256" key="2">
    <source>
        <dbReference type="ARBA" id="ARBA00022645"/>
    </source>
</evidence>
<dbReference type="RefSeq" id="WP_190473770.1">
    <property type="nucleotide sequence ID" value="NZ_JACJPW010000122.1"/>
</dbReference>
<dbReference type="PANTHER" id="PTHR30237:SF2">
    <property type="entry name" value="MUREIN TETRAPEPTIDE CARBOXYPEPTIDASE"/>
    <property type="match status" value="1"/>
</dbReference>
<dbReference type="Pfam" id="PF17676">
    <property type="entry name" value="Peptidase_S66C"/>
    <property type="match status" value="1"/>
</dbReference>
<dbReference type="InterPro" id="IPR040449">
    <property type="entry name" value="Peptidase_S66_N"/>
</dbReference>
<dbReference type="SUPFAM" id="SSF141986">
    <property type="entry name" value="LD-carboxypeptidase A C-terminal domain-like"/>
    <property type="match status" value="1"/>
</dbReference>
<dbReference type="InterPro" id="IPR006311">
    <property type="entry name" value="TAT_signal"/>
</dbReference>
<dbReference type="SUPFAM" id="SSF52317">
    <property type="entry name" value="Class I glutamine amidotransferase-like"/>
    <property type="match status" value="1"/>
</dbReference>
<feature type="active site" description="Charge relay system" evidence="6">
    <location>
        <position position="316"/>
    </location>
</feature>
<dbReference type="InterPro" id="IPR029062">
    <property type="entry name" value="Class_I_gatase-like"/>
</dbReference>
<sequence length="350" mass="38107">MTYDRRQFITTFGMAALATQLPQIAKADSFPPSQIIKPPQLKVGDTVGLVNPAGVTSAEDIEDAKKTLESLGLKIKLGNHLLDRYGYLAGKDSDRAADVNAMFADSSVQAIIAGRGGWGCNRILPLLDYKLIRNNPKIMMGYSDITSLLLAIYVKSGVVTFHGPVGTSTWNEFTTNYAKRILFNGENVVMQNPPSSGETTTTPICTQTITPGKAKGKLVGGNLSVLAAMVGSAYLPDWKQTILFVEEVEEEVYRVDRMLTQLKLAGILNQIAGFIFGQCTDCDPKDREKSLTLMQVLREHIQPLGIPAWYGSAIGHIKDKFTLPIGVQVQIDALSGTIEMLESATISRSH</sequence>
<dbReference type="PIRSF" id="PIRSF028757">
    <property type="entry name" value="LD-carboxypeptidase"/>
    <property type="match status" value="1"/>
</dbReference>
<keyword evidence="5" id="KW-0720">Serine protease</keyword>
<comment type="similarity">
    <text evidence="1">Belongs to the peptidase S66 family.</text>
</comment>
<keyword evidence="10" id="KW-1185">Reference proteome</keyword>
<evidence type="ECO:0000259" key="7">
    <source>
        <dbReference type="Pfam" id="PF02016"/>
    </source>
</evidence>
<dbReference type="InterPro" id="IPR027461">
    <property type="entry name" value="Carboxypeptidase_A_C_sf"/>
</dbReference>
<dbReference type="GO" id="GO:0006508">
    <property type="term" value="P:proteolysis"/>
    <property type="evidence" value="ECO:0007669"/>
    <property type="project" value="UniProtKB-KW"/>
</dbReference>
<keyword evidence="2" id="KW-0121">Carboxypeptidase</keyword>
<evidence type="ECO:0000256" key="6">
    <source>
        <dbReference type="PIRSR" id="PIRSR028757-1"/>
    </source>
</evidence>
<feature type="active site" description="Charge relay system" evidence="6">
    <location>
        <position position="246"/>
    </location>
</feature>
<feature type="active site" description="Nucleophile" evidence="6">
    <location>
        <position position="143"/>
    </location>
</feature>
<dbReference type="Gene3D" id="3.50.30.60">
    <property type="entry name" value="LD-carboxypeptidase A C-terminal domain-like"/>
    <property type="match status" value="1"/>
</dbReference>
<reference evidence="9" key="2">
    <citation type="submission" date="2020-08" db="EMBL/GenBank/DDBJ databases">
        <authorList>
            <person name="Chen M."/>
            <person name="Teng W."/>
            <person name="Zhao L."/>
            <person name="Hu C."/>
            <person name="Zhou Y."/>
            <person name="Han B."/>
            <person name="Song L."/>
            <person name="Shu W."/>
        </authorList>
    </citation>
    <scope>NUCLEOTIDE SEQUENCE</scope>
    <source>
        <strain evidence="9">FACHB-1375</strain>
    </source>
</reference>
<organism evidence="9 10">
    <name type="scientific">Aerosakkonema funiforme FACHB-1375</name>
    <dbReference type="NCBI Taxonomy" id="2949571"/>
    <lineage>
        <taxon>Bacteria</taxon>
        <taxon>Bacillati</taxon>
        <taxon>Cyanobacteriota</taxon>
        <taxon>Cyanophyceae</taxon>
        <taxon>Oscillatoriophycideae</taxon>
        <taxon>Aerosakkonematales</taxon>
        <taxon>Aerosakkonemataceae</taxon>
        <taxon>Aerosakkonema</taxon>
    </lineage>
</organism>
<accession>A0A926VK99</accession>
<dbReference type="Gene3D" id="3.40.50.10740">
    <property type="entry name" value="Class I glutamine amidotransferase-like"/>
    <property type="match status" value="1"/>
</dbReference>
<dbReference type="InterPro" id="IPR040921">
    <property type="entry name" value="Peptidase_S66C"/>
</dbReference>
<dbReference type="CDD" id="cd07025">
    <property type="entry name" value="Peptidase_S66"/>
    <property type="match status" value="1"/>
</dbReference>